<dbReference type="InterPro" id="IPR019734">
    <property type="entry name" value="TPR_rpt"/>
</dbReference>
<dbReference type="Gene3D" id="1.25.40.10">
    <property type="entry name" value="Tetratricopeptide repeat domain"/>
    <property type="match status" value="1"/>
</dbReference>
<proteinExistence type="inferred from homology"/>
<comment type="caution">
    <text evidence="3">The sequence shown here is derived from an EMBL/GenBank/DDBJ whole genome shotgun (WGS) entry which is preliminary data.</text>
</comment>
<evidence type="ECO:0000313" key="4">
    <source>
        <dbReference type="Proteomes" id="UP000027997"/>
    </source>
</evidence>
<dbReference type="EMBL" id="JOJP01000001">
    <property type="protein sequence ID" value="KEI70807.1"/>
    <property type="molecule type" value="Genomic_DNA"/>
</dbReference>
<dbReference type="STRING" id="305900.GV64_08645"/>
<dbReference type="PIRSF" id="PIRSF003165">
    <property type="entry name" value="Chaperone_SicA"/>
    <property type="match status" value="1"/>
</dbReference>
<keyword evidence="4" id="KW-1185">Reference proteome</keyword>
<sequence length="163" mass="18872">MEESHVNNEDLNGYEGEELEDMLLNFFGKGGTFKDLKNMSDDAMEAIYSVAYNLYQSGKYEEAKKVFQFLCFYDHFNRKYFLGLGACQQMQKQYDSAIEIFSFATILDSDDPRPMMYIGDCHMAKGDKEKAQIAYETSIEWSDGSPEYAKDLERAKNMLENLK</sequence>
<evidence type="ECO:0000256" key="1">
    <source>
        <dbReference type="ARBA" id="ARBA00010244"/>
    </source>
</evidence>
<dbReference type="NCBIfam" id="TIGR02552">
    <property type="entry name" value="LcrH_SycD"/>
    <property type="match status" value="1"/>
</dbReference>
<dbReference type="PRINTS" id="PR01595">
    <property type="entry name" value="SYCDCHAPRONE"/>
</dbReference>
<evidence type="ECO:0000313" key="3">
    <source>
        <dbReference type="EMBL" id="KEI70807.1"/>
    </source>
</evidence>
<dbReference type="SUPFAM" id="SSF48452">
    <property type="entry name" value="TPR-like"/>
    <property type="match status" value="1"/>
</dbReference>
<evidence type="ECO:0000256" key="2">
    <source>
        <dbReference type="ARBA" id="ARBA00023186"/>
    </source>
</evidence>
<gene>
    <name evidence="3" type="ORF">GV64_08645</name>
</gene>
<name>A0A081K9I1_9GAMM</name>
<reference evidence="3 4" key="1">
    <citation type="submission" date="2014-06" db="EMBL/GenBank/DDBJ databases">
        <title>Whole Genome Sequences of Three Symbiotic Endozoicomonas Bacteria.</title>
        <authorList>
            <person name="Neave M.J."/>
            <person name="Apprill A."/>
            <person name="Voolstra C.R."/>
        </authorList>
    </citation>
    <scope>NUCLEOTIDE SEQUENCE [LARGE SCALE GENOMIC DNA]</scope>
    <source>
        <strain evidence="3 4">DSM 22380</strain>
    </source>
</reference>
<dbReference type="SMART" id="SM00028">
    <property type="entry name" value="TPR"/>
    <property type="match status" value="3"/>
</dbReference>
<dbReference type="InterPro" id="IPR011716">
    <property type="entry name" value="TPR-3"/>
</dbReference>
<dbReference type="Proteomes" id="UP000027997">
    <property type="component" value="Unassembled WGS sequence"/>
</dbReference>
<dbReference type="InterPro" id="IPR016379">
    <property type="entry name" value="T3SS_Ca_resp_chp_LcrH/SycD_sub"/>
</dbReference>
<comment type="similarity">
    <text evidence="1">Belongs to the LcrH/SycD chaperone family.</text>
</comment>
<protein>
    <submittedName>
        <fullName evidence="3">Uncharacterized protein</fullName>
    </submittedName>
</protein>
<dbReference type="Pfam" id="PF14559">
    <property type="entry name" value="TPR_19"/>
    <property type="match status" value="1"/>
</dbReference>
<dbReference type="InterPro" id="IPR005415">
    <property type="entry name" value="T3SS_Ca_resp_chp_LcrH/SycD"/>
</dbReference>
<dbReference type="InterPro" id="IPR011990">
    <property type="entry name" value="TPR-like_helical_dom_sf"/>
</dbReference>
<organism evidence="3 4">
    <name type="scientific">Endozoicomonas elysicola</name>
    <dbReference type="NCBI Taxonomy" id="305900"/>
    <lineage>
        <taxon>Bacteria</taxon>
        <taxon>Pseudomonadati</taxon>
        <taxon>Pseudomonadota</taxon>
        <taxon>Gammaproteobacteria</taxon>
        <taxon>Oceanospirillales</taxon>
        <taxon>Endozoicomonadaceae</taxon>
        <taxon>Endozoicomonas</taxon>
    </lineage>
</organism>
<dbReference type="Pfam" id="PF07720">
    <property type="entry name" value="TPR_3"/>
    <property type="match status" value="1"/>
</dbReference>
<keyword evidence="2" id="KW-0143">Chaperone</keyword>
<accession>A0A081K9I1</accession>
<dbReference type="eggNOG" id="COG3118">
    <property type="taxonomic scope" value="Bacteria"/>
</dbReference>
<dbReference type="AlphaFoldDB" id="A0A081K9I1"/>